<accession>A0A0F7L2Z5</accession>
<reference evidence="1" key="2">
    <citation type="submission" date="2015-03" db="EMBL/GenBank/DDBJ databases">
        <authorList>
            <person name="Chow C.-E.T."/>
            <person name="Winget D.M."/>
            <person name="White R.A.III."/>
            <person name="Hallam S.J."/>
            <person name="Suttle C.A."/>
        </authorList>
    </citation>
    <scope>NUCLEOTIDE SEQUENCE</scope>
    <source>
        <strain evidence="1">Anoxic3_1</strain>
    </source>
</reference>
<protein>
    <submittedName>
        <fullName evidence="1">Uncharacterized protein</fullName>
    </submittedName>
</protein>
<reference evidence="1" key="1">
    <citation type="journal article" date="2015" name="Front. Microbiol.">
        <title>Combining genomic sequencing methods to explore viral diversity and reveal potential virus-host interactions.</title>
        <authorList>
            <person name="Chow C.E."/>
            <person name="Winget D.M."/>
            <person name="White R.A.III."/>
            <person name="Hallam S.J."/>
            <person name="Suttle C.A."/>
        </authorList>
    </citation>
    <scope>NUCLEOTIDE SEQUENCE</scope>
    <source>
        <strain evidence="1">Anoxic3_1</strain>
    </source>
</reference>
<organism evidence="1">
    <name type="scientific">uncultured marine virus</name>
    <dbReference type="NCBI Taxonomy" id="186617"/>
    <lineage>
        <taxon>Viruses</taxon>
        <taxon>environmental samples</taxon>
    </lineage>
</organism>
<proteinExistence type="predicted"/>
<name>A0A0F7L2Z5_9VIRU</name>
<sequence>MIVTESPTRSGFGSGAASVTTGIASAEGCKGISTSMGLQARHWAFLGSSAEQPAHSR</sequence>
<evidence type="ECO:0000313" key="1">
    <source>
        <dbReference type="EMBL" id="AKH45822.1"/>
    </source>
</evidence>
<dbReference type="EMBL" id="KR029577">
    <property type="protein sequence ID" value="AKH45822.1"/>
    <property type="molecule type" value="Genomic_DNA"/>
</dbReference>